<dbReference type="InterPro" id="IPR003961">
    <property type="entry name" value="FN3_dom"/>
</dbReference>
<dbReference type="InterPro" id="IPR013783">
    <property type="entry name" value="Ig-like_fold"/>
</dbReference>
<keyword evidence="1" id="KW-1133">Transmembrane helix</keyword>
<dbReference type="InterPro" id="IPR045474">
    <property type="entry name" value="GEVED"/>
</dbReference>
<feature type="domain" description="Fibronectin type-III" evidence="2">
    <location>
        <begin position="184"/>
        <end position="278"/>
    </location>
</feature>
<protein>
    <submittedName>
        <fullName evidence="3">GEVED domain-containing protein</fullName>
    </submittedName>
</protein>
<dbReference type="RefSeq" id="WP_270005402.1">
    <property type="nucleotide sequence ID" value="NZ_JAPFGC010000002.1"/>
</dbReference>
<keyword evidence="4" id="KW-1185">Reference proteome</keyword>
<evidence type="ECO:0000259" key="2">
    <source>
        <dbReference type="PROSITE" id="PS50853"/>
    </source>
</evidence>
<dbReference type="Pfam" id="PF00041">
    <property type="entry name" value="fn3"/>
    <property type="match status" value="2"/>
</dbReference>
<feature type="transmembrane region" description="Helical" evidence="1">
    <location>
        <begin position="20"/>
        <end position="37"/>
    </location>
</feature>
<dbReference type="Pfam" id="PF20009">
    <property type="entry name" value="GEVED"/>
    <property type="match status" value="3"/>
</dbReference>
<evidence type="ECO:0000256" key="1">
    <source>
        <dbReference type="SAM" id="Phobius"/>
    </source>
</evidence>
<dbReference type="CDD" id="cd00063">
    <property type="entry name" value="FN3"/>
    <property type="match status" value="2"/>
</dbReference>
<evidence type="ECO:0000313" key="4">
    <source>
        <dbReference type="Proteomes" id="UP001149142"/>
    </source>
</evidence>
<accession>A0ABT4RZQ1</accession>
<dbReference type="SUPFAM" id="SSF49265">
    <property type="entry name" value="Fibronectin type III"/>
    <property type="match status" value="3"/>
</dbReference>
<proteinExistence type="predicted"/>
<dbReference type="PROSITE" id="PS50853">
    <property type="entry name" value="FN3"/>
    <property type="match status" value="3"/>
</dbReference>
<evidence type="ECO:0000313" key="3">
    <source>
        <dbReference type="EMBL" id="MDA0177309.1"/>
    </source>
</evidence>
<sequence>MGNNYVYKFLCLNFIKANYYYLLLISFLFSTFSYGQYCTVGTTSSSYWITEVNTTGGFTNISNTTGYSAGGYGDFTGQAVNQSAGLSFDFTVNTSSGTHGINIWVDWNNDGDFVDAGETVYTSGGYVTSATGTITIPGATATGNYRMRVVANWSSTNPAACGSTSYSEAEDYTITVSAPPTCYAPENLTATVTSNTSGDVSWTAPSSGTSPVGYEYVISTSNTTPTGAGTATTLTTNSFTGLTPDTTYYVFIRSNCGGSDFSNWAMTSFLTGYCTYNTTSSSYWIEDFTTTGANLNINNTTSGYSAGGYGDFTSMIVNQSAALSFDFNITMSSSTHGINIWVDWNQDFDFDDVGEQVYASGGYVTTATGTITIPGATPTGNYRMRVVSNFSSTNPTSCGSSTYTEAEDYTLVVDVPPTCYWPDTLTATTTSTTSGDAVWTAPSSGTTPMGYEYVISTTNTTPTGSGTATTLTNQSFTGLTPNTTYYVFVRSNCGSGDFSYWVSDSFYTGYCISETTDTTYWIDDFSTTGGTTNITNNNSGYSANGYGDFSAQSVSQNSGLSFDFNLALDSGTHGVNIWVDWNNDFDFDDTGELVYASGSYVSTATGTINIPTSTATGNYRMRVVANYSATNPSSCGTSTYTETEDYTINCLGPLPCAGAPTNIYANPITATTADIYWDESSPAPANGYQYYLSTTATPIPNGTTTPTGSVAAGTTSVTLTGLTDGVTYYVWIRNNCGGGLGEGAWEGATEFTIPSCAFGDSTGTTSLGCPSVTSGGLGLSGSDPANINCASASTCVDLEATYLQLGDTSDYLVESIAYNPPYQFDCLKNPVSVNIDDRWSSEINLPFDFCFYDNTYSSCVIGSNGLISFDTSLADSGSGYSFSDNLPSTTGALFANAIYGVYHDIDPSVGGEVGFELITLNTGCRALVAAWHDVPMFSENTLLYTGMIVLYENTNVIEVYIEEKNIDNFDSSPWNGGNAIVGIQNDDASIAHVAPGRNGLDTNWQVTNEAWRFVPNGTSITSINWYQGSGTSGPVVGTTDVINVCPTNTTTYTAEVTYTLCDGSTITETDETTVTVSGSKVWQGSISTNWQNPLNWSPIGVPTNADCVIIPDTTNDPIISPANHGDGLNLRVDADANLTIQPDGTLTVVDFIYTNPTANFTLENDASLIQVNDVANTGNINVERTANIRNTDYVFWSTPVIDFPVSSISPSTPLGFIYQWLPTTANTYGDWDYANENMIEGKGYIVRGPSTFTSTPQDYTATFVGVPQNGTITKTIERGTYTGADYAGPSTTLVTSEDDNWNLIGNPYPSALDVNSFLTANTNIEGSVRIWTHGTALSAANPDPFYNDYTYNYSPLDFIVHNGTGTLSGPATFSGYIGSGQGFFVLMNDTPTPTSSNVSFDNSMRNSAYANNDFYRTSNPSNTATTIEKHRVWLDLINNTNGITNKTLVGYVDGATNDKDRMYDAYLDLDENQHLYSLINTEKMTIQGRPTPFTDNDQVPLGVKLTNNGSYTIAISDLDGTFSDENTNVYLEDTHLQIIHNLKNSPYTFTAITGEINDRFILRYNEFALSTDQFDLDESSITVISTNQIIKVNSTQEPIKNIIVYDMLGRKIISKFNINTNSFDIENLKISNGALLVEVTLQNGYKLIKKVVL</sequence>
<feature type="domain" description="Fibronectin type-III" evidence="2">
    <location>
        <begin position="659"/>
        <end position="756"/>
    </location>
</feature>
<name>A0ABT4RZQ1_9FLAO</name>
<feature type="domain" description="Fibronectin type-III" evidence="2">
    <location>
        <begin position="421"/>
        <end position="515"/>
    </location>
</feature>
<keyword evidence="1" id="KW-0812">Transmembrane</keyword>
<reference evidence="3" key="1">
    <citation type="submission" date="2022-11" db="EMBL/GenBank/DDBJ databases">
        <title>Refractory cell wall polysaccharides provide important carbon source for microbial heterotrophs in the hadal ocean.</title>
        <authorList>
            <person name="Zhu X."/>
        </authorList>
    </citation>
    <scope>NUCLEOTIDE SEQUENCE</scope>
    <source>
        <strain evidence="3">MTRN7</strain>
    </source>
</reference>
<dbReference type="EMBL" id="JAPFGC010000002">
    <property type="protein sequence ID" value="MDA0177309.1"/>
    <property type="molecule type" value="Genomic_DNA"/>
</dbReference>
<dbReference type="InterPro" id="IPR036116">
    <property type="entry name" value="FN3_sf"/>
</dbReference>
<dbReference type="Gene3D" id="2.60.40.10">
    <property type="entry name" value="Immunoglobulins"/>
    <property type="match status" value="3"/>
</dbReference>
<organism evidence="3 4">
    <name type="scientific">Mesoflavibacter profundi</name>
    <dbReference type="NCBI Taxonomy" id="2708110"/>
    <lineage>
        <taxon>Bacteria</taxon>
        <taxon>Pseudomonadati</taxon>
        <taxon>Bacteroidota</taxon>
        <taxon>Flavobacteriia</taxon>
        <taxon>Flavobacteriales</taxon>
        <taxon>Flavobacteriaceae</taxon>
        <taxon>Mesoflavibacter</taxon>
    </lineage>
</organism>
<keyword evidence="1" id="KW-0472">Membrane</keyword>
<comment type="caution">
    <text evidence="3">The sequence shown here is derived from an EMBL/GenBank/DDBJ whole genome shotgun (WGS) entry which is preliminary data.</text>
</comment>
<dbReference type="NCBIfam" id="NF033708">
    <property type="entry name" value="T9SS_Cterm_ChiA"/>
    <property type="match status" value="1"/>
</dbReference>
<dbReference type="Proteomes" id="UP001149142">
    <property type="component" value="Unassembled WGS sequence"/>
</dbReference>
<gene>
    <name evidence="3" type="ORF">OOZ35_07395</name>
</gene>
<dbReference type="SMART" id="SM00060">
    <property type="entry name" value="FN3"/>
    <property type="match status" value="3"/>
</dbReference>